<sequence length="130" mass="15157">MEPTDTWNLWISWILPFSSGNEELWLPRDIWEIKLFTLEFTSTYYKGIVDTDTSYGVYHNWNLFNQVGVIKSQTCILQSSETALRTRLKSRGELANLLGMSEFSPKIAAERAFYEDSSPVRRKKRKSPNL</sequence>
<dbReference type="Proteomes" id="UP001162131">
    <property type="component" value="Unassembled WGS sequence"/>
</dbReference>
<evidence type="ECO:0000313" key="2">
    <source>
        <dbReference type="Proteomes" id="UP001162131"/>
    </source>
</evidence>
<accession>A0AAU9K8M5</accession>
<name>A0AAU9K8M5_9CILI</name>
<organism evidence="1 2">
    <name type="scientific">Blepharisma stoltei</name>
    <dbReference type="NCBI Taxonomy" id="1481888"/>
    <lineage>
        <taxon>Eukaryota</taxon>
        <taxon>Sar</taxon>
        <taxon>Alveolata</taxon>
        <taxon>Ciliophora</taxon>
        <taxon>Postciliodesmatophora</taxon>
        <taxon>Heterotrichea</taxon>
        <taxon>Heterotrichida</taxon>
        <taxon>Blepharismidae</taxon>
        <taxon>Blepharisma</taxon>
    </lineage>
</organism>
<evidence type="ECO:0000313" key="1">
    <source>
        <dbReference type="EMBL" id="CAG9333284.1"/>
    </source>
</evidence>
<proteinExistence type="predicted"/>
<reference evidence="1" key="1">
    <citation type="submission" date="2021-09" db="EMBL/GenBank/DDBJ databases">
        <authorList>
            <consortium name="AG Swart"/>
            <person name="Singh M."/>
            <person name="Singh A."/>
            <person name="Seah K."/>
            <person name="Emmerich C."/>
        </authorList>
    </citation>
    <scope>NUCLEOTIDE SEQUENCE</scope>
    <source>
        <strain evidence="1">ATCC30299</strain>
    </source>
</reference>
<comment type="caution">
    <text evidence="1">The sequence shown here is derived from an EMBL/GenBank/DDBJ whole genome shotgun (WGS) entry which is preliminary data.</text>
</comment>
<keyword evidence="2" id="KW-1185">Reference proteome</keyword>
<protein>
    <submittedName>
        <fullName evidence="1">Uncharacterized protein</fullName>
    </submittedName>
</protein>
<gene>
    <name evidence="1" type="ORF">BSTOLATCC_MIC58406</name>
</gene>
<dbReference type="AlphaFoldDB" id="A0AAU9K8M5"/>
<dbReference type="EMBL" id="CAJZBQ010000056">
    <property type="protein sequence ID" value="CAG9333284.1"/>
    <property type="molecule type" value="Genomic_DNA"/>
</dbReference>